<dbReference type="InterPro" id="IPR016181">
    <property type="entry name" value="Acyl_CoA_acyltransferase"/>
</dbReference>
<dbReference type="PROSITE" id="PS51186">
    <property type="entry name" value="GNAT"/>
    <property type="match status" value="1"/>
</dbReference>
<reference evidence="3" key="1">
    <citation type="journal article" date="2019" name="Int. J. Syst. Evol. Microbiol.">
        <title>The Global Catalogue of Microorganisms (GCM) 10K type strain sequencing project: providing services to taxonomists for standard genome sequencing and annotation.</title>
        <authorList>
            <consortium name="The Broad Institute Genomics Platform"/>
            <consortium name="The Broad Institute Genome Sequencing Center for Infectious Disease"/>
            <person name="Wu L."/>
            <person name="Ma J."/>
        </authorList>
    </citation>
    <scope>NUCLEOTIDE SEQUENCE [LARGE SCALE GENOMIC DNA]</scope>
    <source>
        <strain evidence="3">CGMCC 4.1437</strain>
    </source>
</reference>
<dbReference type="SUPFAM" id="SSF55729">
    <property type="entry name" value="Acyl-CoA N-acyltransferases (Nat)"/>
    <property type="match status" value="1"/>
</dbReference>
<accession>A0ABW0WYX6</accession>
<evidence type="ECO:0000259" key="1">
    <source>
        <dbReference type="PROSITE" id="PS51186"/>
    </source>
</evidence>
<feature type="domain" description="N-acetyltransferase" evidence="1">
    <location>
        <begin position="8"/>
        <end position="179"/>
    </location>
</feature>
<dbReference type="RefSeq" id="WP_380222995.1">
    <property type="nucleotide sequence ID" value="NZ_JBHSOF010000001.1"/>
</dbReference>
<keyword evidence="2" id="KW-0808">Transferase</keyword>
<dbReference type="GO" id="GO:0016746">
    <property type="term" value="F:acyltransferase activity"/>
    <property type="evidence" value="ECO:0007669"/>
    <property type="project" value="UniProtKB-KW"/>
</dbReference>
<dbReference type="EC" id="2.3.-.-" evidence="2"/>
<dbReference type="Gene3D" id="3.40.630.30">
    <property type="match status" value="1"/>
</dbReference>
<sequence>MTAPAAPLALRRYGASDAATLLDTLTDVWAEAHAGHDDVAQAGFTPETLRRQITGHARRDEFTLIVAYAAGQAVGIGYGFRCTPDYWFGDLRPAITAQARDTDSLAGICELAVRTGWHGQGVGTSIHAALVAALRTQWVSLLAMPGDSPARRLYDRLGYEYAGPYRVGDGPVLDLLLLRAGSATVA</sequence>
<keyword evidence="2" id="KW-0012">Acyltransferase</keyword>
<protein>
    <submittedName>
        <fullName evidence="2">GNAT family N-acetyltransferase</fullName>
        <ecNumber evidence="2">2.3.-.-</ecNumber>
    </submittedName>
</protein>
<dbReference type="EMBL" id="JBHSOF010000001">
    <property type="protein sequence ID" value="MFC5661441.1"/>
    <property type="molecule type" value="Genomic_DNA"/>
</dbReference>
<dbReference type="Proteomes" id="UP001595975">
    <property type="component" value="Unassembled WGS sequence"/>
</dbReference>
<proteinExistence type="predicted"/>
<keyword evidence="3" id="KW-1185">Reference proteome</keyword>
<dbReference type="InterPro" id="IPR000182">
    <property type="entry name" value="GNAT_dom"/>
</dbReference>
<gene>
    <name evidence="2" type="ORF">ACFP3U_00435</name>
</gene>
<evidence type="ECO:0000313" key="3">
    <source>
        <dbReference type="Proteomes" id="UP001595975"/>
    </source>
</evidence>
<evidence type="ECO:0000313" key="2">
    <source>
        <dbReference type="EMBL" id="MFC5661441.1"/>
    </source>
</evidence>
<dbReference type="Pfam" id="PF13508">
    <property type="entry name" value="Acetyltransf_7"/>
    <property type="match status" value="1"/>
</dbReference>
<comment type="caution">
    <text evidence="2">The sequence shown here is derived from an EMBL/GenBank/DDBJ whole genome shotgun (WGS) entry which is preliminary data.</text>
</comment>
<name>A0ABW0WYX6_9ACTN</name>
<organism evidence="2 3">
    <name type="scientific">Kitasatospora misakiensis</name>
    <dbReference type="NCBI Taxonomy" id="67330"/>
    <lineage>
        <taxon>Bacteria</taxon>
        <taxon>Bacillati</taxon>
        <taxon>Actinomycetota</taxon>
        <taxon>Actinomycetes</taxon>
        <taxon>Kitasatosporales</taxon>
        <taxon>Streptomycetaceae</taxon>
        <taxon>Kitasatospora</taxon>
    </lineage>
</organism>